<keyword evidence="4" id="KW-0813">Transport</keyword>
<dbReference type="GO" id="GO:0005576">
    <property type="term" value="C:extracellular region"/>
    <property type="evidence" value="ECO:0007669"/>
    <property type="project" value="UniProtKB-SubCell"/>
</dbReference>
<evidence type="ECO:0000313" key="10">
    <source>
        <dbReference type="Proteomes" id="UP001054945"/>
    </source>
</evidence>
<dbReference type="PANTHER" id="PTHR12738:SF0">
    <property type="entry name" value="NEUROENDOCRINE PROTEIN 7B2"/>
    <property type="match status" value="1"/>
</dbReference>
<comment type="subcellular location">
    <subcellularLocation>
        <location evidence="1">Secreted</location>
    </subcellularLocation>
</comment>
<evidence type="ECO:0000256" key="4">
    <source>
        <dbReference type="ARBA" id="ARBA00022448"/>
    </source>
</evidence>
<keyword evidence="5" id="KW-0964">Secreted</keyword>
<dbReference type="EMBL" id="BPLR01003017">
    <property type="protein sequence ID" value="GIX80323.1"/>
    <property type="molecule type" value="Genomic_DNA"/>
</dbReference>
<organism evidence="9 10">
    <name type="scientific">Caerostris extrusa</name>
    <name type="common">Bark spider</name>
    <name type="synonym">Caerostris bankana</name>
    <dbReference type="NCBI Taxonomy" id="172846"/>
    <lineage>
        <taxon>Eukaryota</taxon>
        <taxon>Metazoa</taxon>
        <taxon>Ecdysozoa</taxon>
        <taxon>Arthropoda</taxon>
        <taxon>Chelicerata</taxon>
        <taxon>Arachnida</taxon>
        <taxon>Araneae</taxon>
        <taxon>Araneomorphae</taxon>
        <taxon>Entelegynae</taxon>
        <taxon>Araneoidea</taxon>
        <taxon>Araneidae</taxon>
        <taxon>Caerostris</taxon>
    </lineage>
</organism>
<keyword evidence="8" id="KW-0143">Chaperone</keyword>
<evidence type="ECO:0000256" key="2">
    <source>
        <dbReference type="ARBA" id="ARBA00006348"/>
    </source>
</evidence>
<gene>
    <name evidence="9" type="primary">Scg5</name>
    <name evidence="9" type="ORF">CEXT_554972</name>
</gene>
<dbReference type="GO" id="GO:0007218">
    <property type="term" value="P:neuropeptide signaling pathway"/>
    <property type="evidence" value="ECO:0007669"/>
    <property type="project" value="InterPro"/>
</dbReference>
<comment type="similarity">
    <text evidence="2">Belongs to the 7B2 family.</text>
</comment>
<dbReference type="Proteomes" id="UP001054945">
    <property type="component" value="Unassembled WGS sequence"/>
</dbReference>
<keyword evidence="6" id="KW-0732">Signal</keyword>
<dbReference type="GO" id="GO:0030234">
    <property type="term" value="F:enzyme regulator activity"/>
    <property type="evidence" value="ECO:0007669"/>
    <property type="project" value="TreeGrafter"/>
</dbReference>
<proteinExistence type="inferred from homology"/>
<name>A0AAV4N6I5_CAEEX</name>
<evidence type="ECO:0000256" key="6">
    <source>
        <dbReference type="ARBA" id="ARBA00022729"/>
    </source>
</evidence>
<accession>A0AAV4N6I5</accession>
<keyword evidence="10" id="KW-1185">Reference proteome</keyword>
<evidence type="ECO:0000313" key="9">
    <source>
        <dbReference type="EMBL" id="GIX80323.1"/>
    </source>
</evidence>
<evidence type="ECO:0000256" key="8">
    <source>
        <dbReference type="ARBA" id="ARBA00023186"/>
    </source>
</evidence>
<dbReference type="GO" id="GO:0030141">
    <property type="term" value="C:secretory granule"/>
    <property type="evidence" value="ECO:0007669"/>
    <property type="project" value="InterPro"/>
</dbReference>
<evidence type="ECO:0000256" key="3">
    <source>
        <dbReference type="ARBA" id="ARBA00019589"/>
    </source>
</evidence>
<dbReference type="InterPro" id="IPR007945">
    <property type="entry name" value="Secretogranin_V"/>
</dbReference>
<evidence type="ECO:0000256" key="7">
    <source>
        <dbReference type="ARBA" id="ARBA00023157"/>
    </source>
</evidence>
<dbReference type="PANTHER" id="PTHR12738">
    <property type="entry name" value="NEUROENDOCRINE PROTEIN 7B2"/>
    <property type="match status" value="1"/>
</dbReference>
<protein>
    <recommendedName>
        <fullName evidence="3">Neuroendocrine protein 7B2</fullName>
    </recommendedName>
</protein>
<dbReference type="AlphaFoldDB" id="A0AAV4N6I5"/>
<dbReference type="Pfam" id="PF05281">
    <property type="entry name" value="Secretogranin_V"/>
    <property type="match status" value="1"/>
</dbReference>
<evidence type="ECO:0000256" key="1">
    <source>
        <dbReference type="ARBA" id="ARBA00004613"/>
    </source>
</evidence>
<comment type="caution">
    <text evidence="9">The sequence shown here is derived from an EMBL/GenBank/DDBJ whole genome shotgun (WGS) entry which is preliminary data.</text>
</comment>
<keyword evidence="7" id="KW-1015">Disulfide bond</keyword>
<reference evidence="9 10" key="1">
    <citation type="submission" date="2021-06" db="EMBL/GenBank/DDBJ databases">
        <title>Caerostris extrusa draft genome.</title>
        <authorList>
            <person name="Kono N."/>
            <person name="Arakawa K."/>
        </authorList>
    </citation>
    <scope>NUCLEOTIDE SEQUENCE [LARGE SCALE GENOMIC DNA]</scope>
</reference>
<evidence type="ECO:0000256" key="5">
    <source>
        <dbReference type="ARBA" id="ARBA00022525"/>
    </source>
</evidence>
<dbReference type="GO" id="GO:0046883">
    <property type="term" value="P:regulation of hormone secretion"/>
    <property type="evidence" value="ECO:0007669"/>
    <property type="project" value="TreeGrafter"/>
</dbReference>
<sequence length="179" mass="20486">MTTGQSDLYSKTTTPEIIVLKKLRGAGEGHQRLKPDGSMTNMKIVKTDTVLPAYCQPPNPCPIGYTADDGCLEQYENSAAFSREYQQVQICMCDSEHMFDCPGSTRDNELDALARSFENEGFMESTLDRFFQDMEIRDGHKIVAKKFSPTRHSSSFSLLRKRKELFLTYKFNKSEQEKR</sequence>